<dbReference type="InterPro" id="IPR000683">
    <property type="entry name" value="Gfo/Idh/MocA-like_OxRdtase_N"/>
</dbReference>
<evidence type="ECO:0000313" key="4">
    <source>
        <dbReference type="Proteomes" id="UP000191663"/>
    </source>
</evidence>
<dbReference type="PANTHER" id="PTHR43377">
    <property type="entry name" value="BILIVERDIN REDUCTASE A"/>
    <property type="match status" value="1"/>
</dbReference>
<comment type="caution">
    <text evidence="3">The sequence shown here is derived from an EMBL/GenBank/DDBJ whole genome shotgun (WGS) entry which is preliminary data.</text>
</comment>
<feature type="domain" description="Gfo/Idh/MocA-like oxidoreductase N-terminal" evidence="1">
    <location>
        <begin position="2"/>
        <end position="120"/>
    </location>
</feature>
<dbReference type="SUPFAM" id="SSF55347">
    <property type="entry name" value="Glyceraldehyde-3-phosphate dehydrogenase-like, C-terminal domain"/>
    <property type="match status" value="1"/>
</dbReference>
<dbReference type="SUPFAM" id="SSF51735">
    <property type="entry name" value="NAD(P)-binding Rossmann-fold domains"/>
    <property type="match status" value="1"/>
</dbReference>
<dbReference type="AlphaFoldDB" id="A0A1V4QGE4"/>
<dbReference type="InterPro" id="IPR051450">
    <property type="entry name" value="Gfo/Idh/MocA_Oxidoreductases"/>
</dbReference>
<protein>
    <submittedName>
        <fullName evidence="3">Oxidoreductase</fullName>
    </submittedName>
</protein>
<proteinExistence type="predicted"/>
<dbReference type="PANTHER" id="PTHR43377:SF6">
    <property type="entry name" value="GFO_IDH_MOCA-LIKE OXIDOREDUCTASE N-TERMINAL DOMAIN-CONTAINING PROTEIN"/>
    <property type="match status" value="1"/>
</dbReference>
<dbReference type="Pfam" id="PF22725">
    <property type="entry name" value="GFO_IDH_MocA_C3"/>
    <property type="match status" value="1"/>
</dbReference>
<dbReference type="Proteomes" id="UP000191663">
    <property type="component" value="Unassembled WGS sequence"/>
</dbReference>
<dbReference type="Pfam" id="PF01408">
    <property type="entry name" value="GFO_IDH_MocA"/>
    <property type="match status" value="1"/>
</dbReference>
<organism evidence="3 4">
    <name type="scientific">candidate division WOR-3 bacterium 4484_100</name>
    <dbReference type="NCBI Taxonomy" id="1936077"/>
    <lineage>
        <taxon>Bacteria</taxon>
        <taxon>Bacteria division WOR-3</taxon>
    </lineage>
</organism>
<evidence type="ECO:0000259" key="1">
    <source>
        <dbReference type="Pfam" id="PF01408"/>
    </source>
</evidence>
<evidence type="ECO:0000259" key="2">
    <source>
        <dbReference type="Pfam" id="PF22725"/>
    </source>
</evidence>
<reference evidence="4" key="1">
    <citation type="submission" date="2017-01" db="EMBL/GenBank/DDBJ databases">
        <title>Novel pathways for hydrocarbon cycling and metabolic interdependencies in hydrothermal sediment communities.</title>
        <authorList>
            <person name="Dombrowski N."/>
            <person name="Seitz K."/>
            <person name="Teske A."/>
            <person name="Baker B."/>
        </authorList>
    </citation>
    <scope>NUCLEOTIDE SEQUENCE [LARGE SCALE GENOMIC DNA]</scope>
</reference>
<dbReference type="InterPro" id="IPR036291">
    <property type="entry name" value="NAD(P)-bd_dom_sf"/>
</dbReference>
<dbReference type="EMBL" id="MUKB01000014">
    <property type="protein sequence ID" value="OPX18429.1"/>
    <property type="molecule type" value="Genomic_DNA"/>
</dbReference>
<evidence type="ECO:0000313" key="3">
    <source>
        <dbReference type="EMBL" id="OPX18429.1"/>
    </source>
</evidence>
<gene>
    <name evidence="3" type="ORF">BXT86_01125</name>
</gene>
<dbReference type="Gene3D" id="3.30.360.10">
    <property type="entry name" value="Dihydrodipicolinate Reductase, domain 2"/>
    <property type="match status" value="1"/>
</dbReference>
<dbReference type="Gene3D" id="3.40.50.720">
    <property type="entry name" value="NAD(P)-binding Rossmann-like Domain"/>
    <property type="match status" value="1"/>
</dbReference>
<name>A0A1V4QGE4_UNCW3</name>
<dbReference type="InterPro" id="IPR055170">
    <property type="entry name" value="GFO_IDH_MocA-like_dom"/>
</dbReference>
<feature type="domain" description="GFO/IDH/MocA-like oxidoreductase" evidence="2">
    <location>
        <begin position="128"/>
        <end position="236"/>
    </location>
</feature>
<sequence length="334" mass="37940">MKLAVVGVGYWGPNLVRNFLNHPEVSEVYCCDIDRQRLDFIQKKYPSVKITNDYSSILQNQEIEGIVLATPVGTHFPLAKKALEFNKNVLVEKPLTANVDDARALIDLAEEKGLKLMVDHIFVYNGAVRKIKEIVDSGEIGDIMYFDAVRINLGLFQHDVNVIWDLATHDLSIMDYIISKKPNAVSAVGMGHYNALEDISYITLYYDNRCICHIHVNWLAPVKIRRILIGGTKKMIVFDDVEPVEKIKVYDKGVEVTTREGIYKTLIQYRTGDMTSPQYDTTEPLMSVVDEFIQSIKNNRRPLTDGWAGLKIVKIMEAAEYSIKNKGQIIELDV</sequence>
<dbReference type="GO" id="GO:0000166">
    <property type="term" value="F:nucleotide binding"/>
    <property type="evidence" value="ECO:0007669"/>
    <property type="project" value="InterPro"/>
</dbReference>
<accession>A0A1V4QGE4</accession>